<feature type="active site" description="Charge relay system" evidence="7">
    <location>
        <position position="76"/>
    </location>
</feature>
<dbReference type="Gene3D" id="3.90.1300.10">
    <property type="entry name" value="Amidase signature (AS) domain"/>
    <property type="match status" value="1"/>
</dbReference>
<comment type="caution">
    <text evidence="9">The sequence shown here is derived from an EMBL/GenBank/DDBJ whole genome shotgun (WGS) entry which is preliminary data.</text>
</comment>
<dbReference type="InterPro" id="IPR020556">
    <property type="entry name" value="Amidase_CS"/>
</dbReference>
<evidence type="ECO:0000256" key="7">
    <source>
        <dbReference type="HAMAP-Rule" id="MF_00120"/>
    </source>
</evidence>
<evidence type="ECO:0000256" key="3">
    <source>
        <dbReference type="ARBA" id="ARBA00022741"/>
    </source>
</evidence>
<dbReference type="InterPro" id="IPR000120">
    <property type="entry name" value="Amidase"/>
</dbReference>
<dbReference type="PANTHER" id="PTHR11895">
    <property type="entry name" value="TRANSAMIDASE"/>
    <property type="match status" value="1"/>
</dbReference>
<keyword evidence="3 7" id="KW-0547">Nucleotide-binding</keyword>
<evidence type="ECO:0000313" key="10">
    <source>
        <dbReference type="Proteomes" id="UP000177383"/>
    </source>
</evidence>
<dbReference type="EC" id="6.3.5.7" evidence="7"/>
<organism evidence="9 10">
    <name type="scientific">Candidatus Gottesmanbacteria bacterium RIFCSPHIGHO2_01_FULL_39_10</name>
    <dbReference type="NCBI Taxonomy" id="1798375"/>
    <lineage>
        <taxon>Bacteria</taxon>
        <taxon>Candidatus Gottesmaniibacteriota</taxon>
    </lineage>
</organism>
<dbReference type="NCBIfam" id="TIGR00132">
    <property type="entry name" value="gatA"/>
    <property type="match status" value="1"/>
</dbReference>
<dbReference type="STRING" id="1798375.A2773_00160"/>
<dbReference type="GO" id="GO:0005524">
    <property type="term" value="F:ATP binding"/>
    <property type="evidence" value="ECO:0007669"/>
    <property type="project" value="UniProtKB-KW"/>
</dbReference>
<keyword evidence="2 7" id="KW-0436">Ligase</keyword>
<gene>
    <name evidence="7" type="primary">gatA</name>
    <name evidence="9" type="ORF">A2773_00160</name>
</gene>
<dbReference type="GO" id="GO:0006412">
    <property type="term" value="P:translation"/>
    <property type="evidence" value="ECO:0007669"/>
    <property type="project" value="UniProtKB-UniRule"/>
</dbReference>
<feature type="active site" description="Acyl-ester intermediate" evidence="7">
    <location>
        <position position="175"/>
    </location>
</feature>
<dbReference type="Pfam" id="PF01425">
    <property type="entry name" value="Amidase"/>
    <property type="match status" value="1"/>
</dbReference>
<dbReference type="InterPro" id="IPR036928">
    <property type="entry name" value="AS_sf"/>
</dbReference>
<dbReference type="HAMAP" id="MF_00120">
    <property type="entry name" value="GatA"/>
    <property type="match status" value="1"/>
</dbReference>
<feature type="domain" description="Amidase" evidence="8">
    <location>
        <begin position="26"/>
        <end position="449"/>
    </location>
</feature>
<protein>
    <recommendedName>
        <fullName evidence="7">Glutamyl-tRNA(Gln) amidotransferase subunit A</fullName>
        <shortName evidence="7">Glu-ADT subunit A</shortName>
        <ecNumber evidence="7">6.3.5.7</ecNumber>
    </recommendedName>
</protein>
<dbReference type="GO" id="GO:0050567">
    <property type="term" value="F:glutaminyl-tRNA synthase (glutamine-hydrolyzing) activity"/>
    <property type="evidence" value="ECO:0007669"/>
    <property type="project" value="UniProtKB-UniRule"/>
</dbReference>
<sequence length="468" mass="51393">MKNDITELTIKELLNSLAKKEFSSIELIDAYLKNINSFEENIKAFITLLDREEIHAKIKNLKFKIKNLSGLPFSLKDAYITQDTTTTAGSKILDGYKPKYNATVYQKLLDNGAVLIGKNSQDAWGHGSTSENTDYDIPRNPYDLNRVAGGSSGGSAAAVAANMVPFAIGEDTGGSIRNPASFCNITGLKVTYGRVSRYGAIAYASSLDTVGPMAKSVEDIAYILSIIAGKDPYDATTSPNPVPNYIENLSRDIKNKIIGVPKEFFQDGTDKEVIQKVRDALKIFEKLGANICEVSIPSIDIGVAAYYLLAPSETSSNLARYDGIRFGHSRDKFTQETMRRIMIGTYALSAGYYDAYYKKSLKARTLIINDYNNAFKKCDMLIGPVNPTPAPKFGELISDPVQLMLSDVYTLTQNIAGIPSLALPCGFTESGLPIGMQIMGKMFSEETILQAGFAYQQATDWHKRKPKL</sequence>
<comment type="catalytic activity">
    <reaction evidence="6 7">
        <text>L-glutamyl-tRNA(Gln) + L-glutamine + ATP + H2O = L-glutaminyl-tRNA(Gln) + L-glutamate + ADP + phosphate + H(+)</text>
        <dbReference type="Rhea" id="RHEA:17521"/>
        <dbReference type="Rhea" id="RHEA-COMP:9681"/>
        <dbReference type="Rhea" id="RHEA-COMP:9684"/>
        <dbReference type="ChEBI" id="CHEBI:15377"/>
        <dbReference type="ChEBI" id="CHEBI:15378"/>
        <dbReference type="ChEBI" id="CHEBI:29985"/>
        <dbReference type="ChEBI" id="CHEBI:30616"/>
        <dbReference type="ChEBI" id="CHEBI:43474"/>
        <dbReference type="ChEBI" id="CHEBI:58359"/>
        <dbReference type="ChEBI" id="CHEBI:78520"/>
        <dbReference type="ChEBI" id="CHEBI:78521"/>
        <dbReference type="ChEBI" id="CHEBI:456216"/>
        <dbReference type="EC" id="6.3.5.7"/>
    </reaction>
</comment>
<comment type="similarity">
    <text evidence="1 7">Belongs to the amidase family. GatA subfamily.</text>
</comment>
<evidence type="ECO:0000313" key="9">
    <source>
        <dbReference type="EMBL" id="OGG13009.1"/>
    </source>
</evidence>
<comment type="subunit">
    <text evidence="7">Heterotrimer of A, B and C subunits.</text>
</comment>
<dbReference type="PROSITE" id="PS00571">
    <property type="entry name" value="AMIDASES"/>
    <property type="match status" value="1"/>
</dbReference>
<evidence type="ECO:0000259" key="8">
    <source>
        <dbReference type="Pfam" id="PF01425"/>
    </source>
</evidence>
<name>A0A1F5ZKI5_9BACT</name>
<dbReference type="SUPFAM" id="SSF75304">
    <property type="entry name" value="Amidase signature (AS) enzymes"/>
    <property type="match status" value="1"/>
</dbReference>
<dbReference type="InterPro" id="IPR023631">
    <property type="entry name" value="Amidase_dom"/>
</dbReference>
<dbReference type="GO" id="GO:0030956">
    <property type="term" value="C:glutamyl-tRNA(Gln) amidotransferase complex"/>
    <property type="evidence" value="ECO:0007669"/>
    <property type="project" value="InterPro"/>
</dbReference>
<evidence type="ECO:0000256" key="2">
    <source>
        <dbReference type="ARBA" id="ARBA00022598"/>
    </source>
</evidence>
<keyword evidence="4 7" id="KW-0067">ATP-binding</keyword>
<evidence type="ECO:0000256" key="4">
    <source>
        <dbReference type="ARBA" id="ARBA00022840"/>
    </source>
</evidence>
<comment type="function">
    <text evidence="7">Allows the formation of correctly charged Gln-tRNA(Gln) through the transamidation of misacylated Glu-tRNA(Gln) in organisms which lack glutaminyl-tRNA synthetase. The reaction takes place in the presence of glutamine and ATP through an activated gamma-phospho-Glu-tRNA(Gln).</text>
</comment>
<feature type="active site" description="Charge relay system" evidence="7">
    <location>
        <position position="151"/>
    </location>
</feature>
<evidence type="ECO:0000256" key="6">
    <source>
        <dbReference type="ARBA" id="ARBA00047407"/>
    </source>
</evidence>
<dbReference type="EMBL" id="MFJE01000063">
    <property type="protein sequence ID" value="OGG13009.1"/>
    <property type="molecule type" value="Genomic_DNA"/>
</dbReference>
<accession>A0A1F5ZKI5</accession>
<evidence type="ECO:0000256" key="1">
    <source>
        <dbReference type="ARBA" id="ARBA00008069"/>
    </source>
</evidence>
<proteinExistence type="inferred from homology"/>
<dbReference type="AlphaFoldDB" id="A0A1F5ZKI5"/>
<dbReference type="Proteomes" id="UP000177383">
    <property type="component" value="Unassembled WGS sequence"/>
</dbReference>
<keyword evidence="5 7" id="KW-0648">Protein biosynthesis</keyword>
<evidence type="ECO:0000256" key="5">
    <source>
        <dbReference type="ARBA" id="ARBA00022917"/>
    </source>
</evidence>
<reference evidence="9 10" key="1">
    <citation type="journal article" date="2016" name="Nat. Commun.">
        <title>Thousands of microbial genomes shed light on interconnected biogeochemical processes in an aquifer system.</title>
        <authorList>
            <person name="Anantharaman K."/>
            <person name="Brown C.T."/>
            <person name="Hug L.A."/>
            <person name="Sharon I."/>
            <person name="Castelle C.J."/>
            <person name="Probst A.J."/>
            <person name="Thomas B.C."/>
            <person name="Singh A."/>
            <person name="Wilkins M.J."/>
            <person name="Karaoz U."/>
            <person name="Brodie E.L."/>
            <person name="Williams K.H."/>
            <person name="Hubbard S.S."/>
            <person name="Banfield J.F."/>
        </authorList>
    </citation>
    <scope>NUCLEOTIDE SEQUENCE [LARGE SCALE GENOMIC DNA]</scope>
</reference>
<dbReference type="PANTHER" id="PTHR11895:SF151">
    <property type="entry name" value="GLUTAMYL-TRNA(GLN) AMIDOTRANSFERASE SUBUNIT A"/>
    <property type="match status" value="1"/>
</dbReference>
<dbReference type="InterPro" id="IPR004412">
    <property type="entry name" value="GatA"/>
</dbReference>